<name>A0A9P8T1T5_9ASCO</name>
<dbReference type="GeneID" id="70237467"/>
<dbReference type="AlphaFoldDB" id="A0A9P8T1T5"/>
<protein>
    <submittedName>
        <fullName evidence="1">Uncharacterized protein</fullName>
    </submittedName>
</protein>
<gene>
    <name evidence="1" type="ORF">OGAPHI_005503</name>
</gene>
<keyword evidence="2" id="KW-1185">Reference proteome</keyword>
<reference evidence="1" key="2">
    <citation type="submission" date="2021-01" db="EMBL/GenBank/DDBJ databases">
        <authorList>
            <person name="Schikora-Tamarit M.A."/>
        </authorList>
    </citation>
    <scope>NUCLEOTIDE SEQUENCE</scope>
    <source>
        <strain evidence="1">CBS6075</strain>
    </source>
</reference>
<comment type="caution">
    <text evidence="1">The sequence shown here is derived from an EMBL/GenBank/DDBJ whole genome shotgun (WGS) entry which is preliminary data.</text>
</comment>
<dbReference type="EMBL" id="JAEUBE010000378">
    <property type="protein sequence ID" value="KAH3662255.1"/>
    <property type="molecule type" value="Genomic_DNA"/>
</dbReference>
<sequence>MLRRLGILIGLRGCPSLCFGLGNDSSFSNLTGSFSFSLSEPLLERLSSSVGFSSMAAGSSSSNSKSQVKCSTFSKEFFIDSKSLLFGSMVKLDLKTENKSKLMDGKMSNRVSLLAAKCKNSLSLELAELNGDFPKTMFNRQIPRDQMSTLSALYVSMSLWSNSSGAM</sequence>
<evidence type="ECO:0000313" key="2">
    <source>
        <dbReference type="Proteomes" id="UP000769157"/>
    </source>
</evidence>
<dbReference type="RefSeq" id="XP_046059344.1">
    <property type="nucleotide sequence ID" value="XM_046206695.1"/>
</dbReference>
<proteinExistence type="predicted"/>
<evidence type="ECO:0000313" key="1">
    <source>
        <dbReference type="EMBL" id="KAH3662255.1"/>
    </source>
</evidence>
<reference evidence="1" key="1">
    <citation type="journal article" date="2021" name="Open Biol.">
        <title>Shared evolutionary footprints suggest mitochondrial oxidative damage underlies multiple complex I losses in fungi.</title>
        <authorList>
            <person name="Schikora-Tamarit M.A."/>
            <person name="Marcet-Houben M."/>
            <person name="Nosek J."/>
            <person name="Gabaldon T."/>
        </authorList>
    </citation>
    <scope>NUCLEOTIDE SEQUENCE</scope>
    <source>
        <strain evidence="1">CBS6075</strain>
    </source>
</reference>
<organism evidence="1 2">
    <name type="scientific">Ogataea philodendri</name>
    <dbReference type="NCBI Taxonomy" id="1378263"/>
    <lineage>
        <taxon>Eukaryota</taxon>
        <taxon>Fungi</taxon>
        <taxon>Dikarya</taxon>
        <taxon>Ascomycota</taxon>
        <taxon>Saccharomycotina</taxon>
        <taxon>Pichiomycetes</taxon>
        <taxon>Pichiales</taxon>
        <taxon>Pichiaceae</taxon>
        <taxon>Ogataea</taxon>
    </lineage>
</organism>
<accession>A0A9P8T1T5</accession>
<dbReference type="Proteomes" id="UP000769157">
    <property type="component" value="Unassembled WGS sequence"/>
</dbReference>